<proteinExistence type="predicted"/>
<feature type="region of interest" description="Disordered" evidence="1">
    <location>
        <begin position="1"/>
        <end position="35"/>
    </location>
</feature>
<reference evidence="2" key="1">
    <citation type="journal article" date="2019" name="Sci. Rep.">
        <title>Draft genome of Tanacetum cinerariifolium, the natural source of mosquito coil.</title>
        <authorList>
            <person name="Yamashiro T."/>
            <person name="Shiraishi A."/>
            <person name="Satake H."/>
            <person name="Nakayama K."/>
        </authorList>
    </citation>
    <scope>NUCLEOTIDE SEQUENCE</scope>
</reference>
<protein>
    <submittedName>
        <fullName evidence="2">Uncharacterized protein</fullName>
    </submittedName>
</protein>
<accession>A0A699XEW4</accession>
<evidence type="ECO:0000256" key="1">
    <source>
        <dbReference type="SAM" id="MobiDB-lite"/>
    </source>
</evidence>
<gene>
    <name evidence="2" type="ORF">Tci_928919</name>
</gene>
<feature type="non-terminal residue" evidence="2">
    <location>
        <position position="1"/>
    </location>
</feature>
<dbReference type="EMBL" id="BKCJ011835202">
    <property type="protein sequence ID" value="GFD56950.1"/>
    <property type="molecule type" value="Genomic_DNA"/>
</dbReference>
<dbReference type="AlphaFoldDB" id="A0A699XEW4"/>
<evidence type="ECO:0000313" key="2">
    <source>
        <dbReference type="EMBL" id="GFD56950.1"/>
    </source>
</evidence>
<organism evidence="2">
    <name type="scientific">Tanacetum cinerariifolium</name>
    <name type="common">Dalmatian daisy</name>
    <name type="synonym">Chrysanthemum cinerariifolium</name>
    <dbReference type="NCBI Taxonomy" id="118510"/>
    <lineage>
        <taxon>Eukaryota</taxon>
        <taxon>Viridiplantae</taxon>
        <taxon>Streptophyta</taxon>
        <taxon>Embryophyta</taxon>
        <taxon>Tracheophyta</taxon>
        <taxon>Spermatophyta</taxon>
        <taxon>Magnoliopsida</taxon>
        <taxon>eudicotyledons</taxon>
        <taxon>Gunneridae</taxon>
        <taxon>Pentapetalae</taxon>
        <taxon>asterids</taxon>
        <taxon>campanulids</taxon>
        <taxon>Asterales</taxon>
        <taxon>Asteraceae</taxon>
        <taxon>Asteroideae</taxon>
        <taxon>Anthemideae</taxon>
        <taxon>Anthemidinae</taxon>
        <taxon>Tanacetum</taxon>
    </lineage>
</organism>
<comment type="caution">
    <text evidence="2">The sequence shown here is derived from an EMBL/GenBank/DDBJ whole genome shotgun (WGS) entry which is preliminary data.</text>
</comment>
<name>A0A699XEW4_TANCI</name>
<sequence>SLQRRAQCQAPRPLLDQRPAVFHSRHARPRSPREELCRRNRLPSLLIGAKLPPLARPRQRDGEEGLRPRRNVLFRAALRRPRRVWKH</sequence>